<sequence>MYLDSTKRSSTCAIRQPVLRESAQDHRRERCPLATCQPSELPHTHAGPKVVGAPITFTGSDGCAFLTFFPRLEQCFAAAGITGGDRVEHIPRYMAQSWRASLHGETRSKVQDLELKW</sequence>
<accession>G4TUB0</accession>
<dbReference type="HOGENOM" id="CLU_2085708_0_0_1"/>
<protein>
    <submittedName>
        <fullName evidence="1">Uncharacterized protein</fullName>
    </submittedName>
</protein>
<dbReference type="InParanoid" id="G4TUB0"/>
<dbReference type="AlphaFoldDB" id="G4TUB0"/>
<proteinExistence type="predicted"/>
<keyword evidence="2" id="KW-1185">Reference proteome</keyword>
<organism evidence="1 2">
    <name type="scientific">Serendipita indica (strain DSM 11827)</name>
    <name type="common">Root endophyte fungus</name>
    <name type="synonym">Piriformospora indica</name>
    <dbReference type="NCBI Taxonomy" id="1109443"/>
    <lineage>
        <taxon>Eukaryota</taxon>
        <taxon>Fungi</taxon>
        <taxon>Dikarya</taxon>
        <taxon>Basidiomycota</taxon>
        <taxon>Agaricomycotina</taxon>
        <taxon>Agaricomycetes</taxon>
        <taxon>Sebacinales</taxon>
        <taxon>Serendipitaceae</taxon>
        <taxon>Serendipita</taxon>
    </lineage>
</organism>
<evidence type="ECO:0000313" key="1">
    <source>
        <dbReference type="EMBL" id="CCA74903.1"/>
    </source>
</evidence>
<gene>
    <name evidence="1" type="ORF">PIIN_08873</name>
</gene>
<name>G4TUB0_SERID</name>
<reference evidence="1 2" key="1">
    <citation type="journal article" date="2011" name="PLoS Pathog.">
        <title>Endophytic Life Strategies Decoded by Genome and Transcriptome Analyses of the Mutualistic Root Symbiont Piriformospora indica.</title>
        <authorList>
            <person name="Zuccaro A."/>
            <person name="Lahrmann U."/>
            <person name="Guldener U."/>
            <person name="Langen G."/>
            <person name="Pfiffi S."/>
            <person name="Biedenkopf D."/>
            <person name="Wong P."/>
            <person name="Samans B."/>
            <person name="Grimm C."/>
            <person name="Basiewicz M."/>
            <person name="Murat C."/>
            <person name="Martin F."/>
            <person name="Kogel K.H."/>
        </authorList>
    </citation>
    <scope>NUCLEOTIDE SEQUENCE [LARGE SCALE GENOMIC DNA]</scope>
    <source>
        <strain evidence="1 2">DSM 11827</strain>
    </source>
</reference>
<evidence type="ECO:0000313" key="2">
    <source>
        <dbReference type="Proteomes" id="UP000007148"/>
    </source>
</evidence>
<comment type="caution">
    <text evidence="1">The sequence shown here is derived from an EMBL/GenBank/DDBJ whole genome shotgun (WGS) entry which is preliminary data.</text>
</comment>
<dbReference type="Proteomes" id="UP000007148">
    <property type="component" value="Unassembled WGS sequence"/>
</dbReference>
<dbReference type="EMBL" id="CAFZ01000370">
    <property type="protein sequence ID" value="CCA74903.1"/>
    <property type="molecule type" value="Genomic_DNA"/>
</dbReference>